<gene>
    <name evidence="1" type="ORF">BBRV_LOCUS36345</name>
</gene>
<sequence length="24" mass="3089">MMWQMNFLQWSWRLMNSDKNSIIK</sequence>
<organism evidence="1">
    <name type="scientific">Bracon brevicornis</name>
    <dbReference type="NCBI Taxonomy" id="1563983"/>
    <lineage>
        <taxon>Eukaryota</taxon>
        <taxon>Metazoa</taxon>
        <taxon>Ecdysozoa</taxon>
        <taxon>Arthropoda</taxon>
        <taxon>Hexapoda</taxon>
        <taxon>Insecta</taxon>
        <taxon>Pterygota</taxon>
        <taxon>Neoptera</taxon>
        <taxon>Endopterygota</taxon>
        <taxon>Hymenoptera</taxon>
        <taxon>Apocrita</taxon>
        <taxon>Ichneumonoidea</taxon>
        <taxon>Braconidae</taxon>
        <taxon>Braconinae</taxon>
        <taxon>Bracon</taxon>
    </lineage>
</organism>
<reference evidence="1" key="1">
    <citation type="submission" date="2020-07" db="EMBL/GenBank/DDBJ databases">
        <authorList>
            <person name="Ferguson B K."/>
        </authorList>
    </citation>
    <scope>NUCLEOTIDE SEQUENCE</scope>
    <source>
        <strain evidence="1">L06</strain>
    </source>
</reference>
<protein>
    <submittedName>
        <fullName evidence="1">Uncharacterized protein</fullName>
    </submittedName>
</protein>
<dbReference type="EMBL" id="CADCXW020000012">
    <property type="protein sequence ID" value="CAD1544055.1"/>
    <property type="molecule type" value="Genomic_DNA"/>
</dbReference>
<evidence type="ECO:0000313" key="1">
    <source>
        <dbReference type="EMBL" id="CAD1544055.1"/>
    </source>
</evidence>
<accession>A0A6V7IYI5</accession>
<dbReference type="AlphaFoldDB" id="A0A6V7IYI5"/>
<name>A0A6V7IYI5_9HYME</name>
<proteinExistence type="predicted"/>